<dbReference type="eggNOG" id="KOG4297">
    <property type="taxonomic scope" value="Eukaryota"/>
</dbReference>
<dbReference type="HOGENOM" id="CLU_049894_13_3_1"/>
<name>B4LSE8_DROVI</name>
<dbReference type="InterPro" id="IPR001304">
    <property type="entry name" value="C-type_lectin-like"/>
</dbReference>
<feature type="chain" id="PRO_5006457405" description="C-type lectin domain-containing protein" evidence="1">
    <location>
        <begin position="21"/>
        <end position="239"/>
    </location>
</feature>
<dbReference type="SMART" id="SM00034">
    <property type="entry name" value="CLECT"/>
    <property type="match status" value="1"/>
</dbReference>
<dbReference type="CDD" id="cd00037">
    <property type="entry name" value="CLECT"/>
    <property type="match status" value="1"/>
</dbReference>
<keyword evidence="1" id="KW-0732">Signal</keyword>
<dbReference type="AlphaFoldDB" id="B4LSE8"/>
<evidence type="ECO:0000313" key="4">
    <source>
        <dbReference type="Proteomes" id="UP000008792"/>
    </source>
</evidence>
<dbReference type="Pfam" id="PF00059">
    <property type="entry name" value="Lectin_C"/>
    <property type="match status" value="1"/>
</dbReference>
<keyword evidence="4" id="KW-1185">Reference proteome</keyword>
<sequence>MEYFLLGILIFISIGSFNYAQETTPLEVSKNQCDGSCIQFLKSLLDNVGAMQKLWKVCDISKLTNIQSRLDKIEDQMVTQEENSASFSKAIEETKQKLLEQSKLIDKKKHSFLKPFQKIGSKYYYIEKQQKTNWFGAVHRCSEFGGHLISLDSQSELDAIIPHLDAKRFYWIDVNNLSEKGVYRSLTTGVRSTFLNWKRNEPNNARGKENCVHLQDSNFVMNDHICGDLFYFICESFNE</sequence>
<reference evidence="3 4" key="1">
    <citation type="journal article" date="2007" name="Nature">
        <title>Evolution of genes and genomes on the Drosophila phylogeny.</title>
        <authorList>
            <consortium name="Drosophila 12 Genomes Consortium"/>
            <person name="Clark A.G."/>
            <person name="Eisen M.B."/>
            <person name="Smith D.R."/>
            <person name="Bergman C.M."/>
            <person name="Oliver B."/>
            <person name="Markow T.A."/>
            <person name="Kaufman T.C."/>
            <person name="Kellis M."/>
            <person name="Gelbart W."/>
            <person name="Iyer V.N."/>
            <person name="Pollard D.A."/>
            <person name="Sackton T.B."/>
            <person name="Larracuente A.M."/>
            <person name="Singh N.D."/>
            <person name="Abad J.P."/>
            <person name="Abt D.N."/>
            <person name="Adryan B."/>
            <person name="Aguade M."/>
            <person name="Akashi H."/>
            <person name="Anderson W.W."/>
            <person name="Aquadro C.F."/>
            <person name="Ardell D.H."/>
            <person name="Arguello R."/>
            <person name="Artieri C.G."/>
            <person name="Barbash D.A."/>
            <person name="Barker D."/>
            <person name="Barsanti P."/>
            <person name="Batterham P."/>
            <person name="Batzoglou S."/>
            <person name="Begun D."/>
            <person name="Bhutkar A."/>
            <person name="Blanco E."/>
            <person name="Bosak S.A."/>
            <person name="Bradley R.K."/>
            <person name="Brand A.D."/>
            <person name="Brent M.R."/>
            <person name="Brooks A.N."/>
            <person name="Brown R.H."/>
            <person name="Butlin R.K."/>
            <person name="Caggese C."/>
            <person name="Calvi B.R."/>
            <person name="Bernardo de Carvalho A."/>
            <person name="Caspi A."/>
            <person name="Castrezana S."/>
            <person name="Celniker S.E."/>
            <person name="Chang J.L."/>
            <person name="Chapple C."/>
            <person name="Chatterji S."/>
            <person name="Chinwalla A."/>
            <person name="Civetta A."/>
            <person name="Clifton S.W."/>
            <person name="Comeron J.M."/>
            <person name="Costello J.C."/>
            <person name="Coyne J.A."/>
            <person name="Daub J."/>
            <person name="David R.G."/>
            <person name="Delcher A.L."/>
            <person name="Delehaunty K."/>
            <person name="Do C.B."/>
            <person name="Ebling H."/>
            <person name="Edwards K."/>
            <person name="Eickbush T."/>
            <person name="Evans J.D."/>
            <person name="Filipski A."/>
            <person name="Findeiss S."/>
            <person name="Freyhult E."/>
            <person name="Fulton L."/>
            <person name="Fulton R."/>
            <person name="Garcia A.C."/>
            <person name="Gardiner A."/>
            <person name="Garfield D.A."/>
            <person name="Garvin B.E."/>
            <person name="Gibson G."/>
            <person name="Gilbert D."/>
            <person name="Gnerre S."/>
            <person name="Godfrey J."/>
            <person name="Good R."/>
            <person name="Gotea V."/>
            <person name="Gravely B."/>
            <person name="Greenberg A.J."/>
            <person name="Griffiths-Jones S."/>
            <person name="Gross S."/>
            <person name="Guigo R."/>
            <person name="Gustafson E.A."/>
            <person name="Haerty W."/>
            <person name="Hahn M.W."/>
            <person name="Halligan D.L."/>
            <person name="Halpern A.L."/>
            <person name="Halter G.M."/>
            <person name="Han M.V."/>
            <person name="Heger A."/>
            <person name="Hillier L."/>
            <person name="Hinrichs A.S."/>
            <person name="Holmes I."/>
            <person name="Hoskins R.A."/>
            <person name="Hubisz M.J."/>
            <person name="Hultmark D."/>
            <person name="Huntley M.A."/>
            <person name="Jaffe D.B."/>
            <person name="Jagadeeshan S."/>
            <person name="Jeck W.R."/>
            <person name="Johnson J."/>
            <person name="Jones C.D."/>
            <person name="Jordan W.C."/>
            <person name="Karpen G.H."/>
            <person name="Kataoka E."/>
            <person name="Keightley P.D."/>
            <person name="Kheradpour P."/>
            <person name="Kirkness E.F."/>
            <person name="Koerich L.B."/>
            <person name="Kristiansen K."/>
            <person name="Kudrna D."/>
            <person name="Kulathinal R.J."/>
            <person name="Kumar S."/>
            <person name="Kwok R."/>
            <person name="Lander E."/>
            <person name="Langley C.H."/>
            <person name="Lapoint R."/>
            <person name="Lazzaro B.P."/>
            <person name="Lee S.J."/>
            <person name="Levesque L."/>
            <person name="Li R."/>
            <person name="Lin C.F."/>
            <person name="Lin M.F."/>
            <person name="Lindblad-Toh K."/>
            <person name="Llopart A."/>
            <person name="Long M."/>
            <person name="Low L."/>
            <person name="Lozovsky E."/>
            <person name="Lu J."/>
            <person name="Luo M."/>
            <person name="Machado C.A."/>
            <person name="Makalowski W."/>
            <person name="Marzo M."/>
            <person name="Matsuda M."/>
            <person name="Matzkin L."/>
            <person name="McAllister B."/>
            <person name="McBride C.S."/>
            <person name="McKernan B."/>
            <person name="McKernan K."/>
            <person name="Mendez-Lago M."/>
            <person name="Minx P."/>
            <person name="Mollenhauer M.U."/>
            <person name="Montooth K."/>
            <person name="Mount S.M."/>
            <person name="Mu X."/>
            <person name="Myers E."/>
            <person name="Negre B."/>
            <person name="Newfeld S."/>
            <person name="Nielsen R."/>
            <person name="Noor M.A."/>
            <person name="O'Grady P."/>
            <person name="Pachter L."/>
            <person name="Papaceit M."/>
            <person name="Parisi M.J."/>
            <person name="Parisi M."/>
            <person name="Parts L."/>
            <person name="Pedersen J.S."/>
            <person name="Pesole G."/>
            <person name="Phillippy A.M."/>
            <person name="Ponting C.P."/>
            <person name="Pop M."/>
            <person name="Porcelli D."/>
            <person name="Powell J.R."/>
            <person name="Prohaska S."/>
            <person name="Pruitt K."/>
            <person name="Puig M."/>
            <person name="Quesneville H."/>
            <person name="Ram K.R."/>
            <person name="Rand D."/>
            <person name="Rasmussen M.D."/>
            <person name="Reed L.K."/>
            <person name="Reenan R."/>
            <person name="Reily A."/>
            <person name="Remington K.A."/>
            <person name="Rieger T.T."/>
            <person name="Ritchie M.G."/>
            <person name="Robin C."/>
            <person name="Rogers Y.H."/>
            <person name="Rohde C."/>
            <person name="Rozas J."/>
            <person name="Rubenfield M.J."/>
            <person name="Ruiz A."/>
            <person name="Russo S."/>
            <person name="Salzberg S.L."/>
            <person name="Sanchez-Gracia A."/>
            <person name="Saranga D.J."/>
            <person name="Sato H."/>
            <person name="Schaeffer S.W."/>
            <person name="Schatz M.C."/>
            <person name="Schlenke T."/>
            <person name="Schwartz R."/>
            <person name="Segarra C."/>
            <person name="Singh R.S."/>
            <person name="Sirot L."/>
            <person name="Sirota M."/>
            <person name="Sisneros N.B."/>
            <person name="Smith C.D."/>
            <person name="Smith T.F."/>
            <person name="Spieth J."/>
            <person name="Stage D.E."/>
            <person name="Stark A."/>
            <person name="Stephan W."/>
            <person name="Strausberg R.L."/>
            <person name="Strempel S."/>
            <person name="Sturgill D."/>
            <person name="Sutton G."/>
            <person name="Sutton G.G."/>
            <person name="Tao W."/>
            <person name="Teichmann S."/>
            <person name="Tobari Y.N."/>
            <person name="Tomimura Y."/>
            <person name="Tsolas J.M."/>
            <person name="Valente V.L."/>
            <person name="Venter E."/>
            <person name="Venter J.C."/>
            <person name="Vicario S."/>
            <person name="Vieira F.G."/>
            <person name="Vilella A.J."/>
            <person name="Villasante A."/>
            <person name="Walenz B."/>
            <person name="Wang J."/>
            <person name="Wasserman M."/>
            <person name="Watts T."/>
            <person name="Wilson D."/>
            <person name="Wilson R.K."/>
            <person name="Wing R.A."/>
            <person name="Wolfner M.F."/>
            <person name="Wong A."/>
            <person name="Wong G.K."/>
            <person name="Wu C.I."/>
            <person name="Wu G."/>
            <person name="Yamamoto D."/>
            <person name="Yang H.P."/>
            <person name="Yang S.P."/>
            <person name="Yorke J.A."/>
            <person name="Yoshida K."/>
            <person name="Zdobnov E."/>
            <person name="Zhang P."/>
            <person name="Zhang Y."/>
            <person name="Zimin A.V."/>
            <person name="Baldwin J."/>
            <person name="Abdouelleil A."/>
            <person name="Abdulkadir J."/>
            <person name="Abebe A."/>
            <person name="Abera B."/>
            <person name="Abreu J."/>
            <person name="Acer S.C."/>
            <person name="Aftuck L."/>
            <person name="Alexander A."/>
            <person name="An P."/>
            <person name="Anderson E."/>
            <person name="Anderson S."/>
            <person name="Arachi H."/>
            <person name="Azer M."/>
            <person name="Bachantsang P."/>
            <person name="Barry A."/>
            <person name="Bayul T."/>
            <person name="Berlin A."/>
            <person name="Bessette D."/>
            <person name="Bloom T."/>
            <person name="Blye J."/>
            <person name="Boguslavskiy L."/>
            <person name="Bonnet C."/>
            <person name="Boukhgalter B."/>
            <person name="Bourzgui I."/>
            <person name="Brown A."/>
            <person name="Cahill P."/>
            <person name="Channer S."/>
            <person name="Cheshatsang Y."/>
            <person name="Chuda L."/>
            <person name="Citroen M."/>
            <person name="Collymore A."/>
            <person name="Cooke P."/>
            <person name="Costello M."/>
            <person name="D'Aco K."/>
            <person name="Daza R."/>
            <person name="De Haan G."/>
            <person name="DeGray S."/>
            <person name="DeMaso C."/>
            <person name="Dhargay N."/>
            <person name="Dooley K."/>
            <person name="Dooley E."/>
            <person name="Doricent M."/>
            <person name="Dorje P."/>
            <person name="Dorjee K."/>
            <person name="Dupes A."/>
            <person name="Elong R."/>
            <person name="Falk J."/>
            <person name="Farina A."/>
            <person name="Faro S."/>
            <person name="Ferguson D."/>
            <person name="Fisher S."/>
            <person name="Foley C.D."/>
            <person name="Franke A."/>
            <person name="Friedrich D."/>
            <person name="Gadbois L."/>
            <person name="Gearin G."/>
            <person name="Gearin C.R."/>
            <person name="Giannoukos G."/>
            <person name="Goode T."/>
            <person name="Graham J."/>
            <person name="Grandbois E."/>
            <person name="Grewal S."/>
            <person name="Gyaltsen K."/>
            <person name="Hafez N."/>
            <person name="Hagos B."/>
            <person name="Hall J."/>
            <person name="Henson C."/>
            <person name="Hollinger A."/>
            <person name="Honan T."/>
            <person name="Huard M.D."/>
            <person name="Hughes L."/>
            <person name="Hurhula B."/>
            <person name="Husby M.E."/>
            <person name="Kamat A."/>
            <person name="Kanga B."/>
            <person name="Kashin S."/>
            <person name="Khazanovich D."/>
            <person name="Kisner P."/>
            <person name="Lance K."/>
            <person name="Lara M."/>
            <person name="Lee W."/>
            <person name="Lennon N."/>
            <person name="Letendre F."/>
            <person name="LeVine R."/>
            <person name="Lipovsky A."/>
            <person name="Liu X."/>
            <person name="Liu J."/>
            <person name="Liu S."/>
            <person name="Lokyitsang T."/>
            <person name="Lokyitsang Y."/>
            <person name="Lubonja R."/>
            <person name="Lui A."/>
            <person name="MacDonald P."/>
            <person name="Magnisalis V."/>
            <person name="Maru K."/>
            <person name="Matthews C."/>
            <person name="McCusker W."/>
            <person name="McDonough S."/>
            <person name="Mehta T."/>
            <person name="Meldrim J."/>
            <person name="Meneus L."/>
            <person name="Mihai O."/>
            <person name="Mihalev A."/>
            <person name="Mihova T."/>
            <person name="Mittelman R."/>
            <person name="Mlenga V."/>
            <person name="Montmayeur A."/>
            <person name="Mulrain L."/>
            <person name="Navidi A."/>
            <person name="Naylor J."/>
            <person name="Negash T."/>
            <person name="Nguyen T."/>
            <person name="Nguyen N."/>
            <person name="Nicol R."/>
            <person name="Norbu C."/>
            <person name="Norbu N."/>
            <person name="Novod N."/>
            <person name="O'Neill B."/>
            <person name="Osman S."/>
            <person name="Markiewicz E."/>
            <person name="Oyono O.L."/>
            <person name="Patti C."/>
            <person name="Phunkhang P."/>
            <person name="Pierre F."/>
            <person name="Priest M."/>
            <person name="Raghuraman S."/>
            <person name="Rege F."/>
            <person name="Reyes R."/>
            <person name="Rise C."/>
            <person name="Rogov P."/>
            <person name="Ross K."/>
            <person name="Ryan E."/>
            <person name="Settipalli S."/>
            <person name="Shea T."/>
            <person name="Sherpa N."/>
            <person name="Shi L."/>
            <person name="Shih D."/>
            <person name="Sparrow T."/>
            <person name="Spaulding J."/>
            <person name="Stalker J."/>
            <person name="Stange-Thomann N."/>
            <person name="Stavropoulos S."/>
            <person name="Stone C."/>
            <person name="Strader C."/>
            <person name="Tesfaye S."/>
            <person name="Thomson T."/>
            <person name="Thoulutsang Y."/>
            <person name="Thoulutsang D."/>
            <person name="Topham K."/>
            <person name="Topping I."/>
            <person name="Tsamla T."/>
            <person name="Vassiliev H."/>
            <person name="Vo A."/>
            <person name="Wangchuk T."/>
            <person name="Wangdi T."/>
            <person name="Weiand M."/>
            <person name="Wilkinson J."/>
            <person name="Wilson A."/>
            <person name="Yadav S."/>
            <person name="Young G."/>
            <person name="Yu Q."/>
            <person name="Zembek L."/>
            <person name="Zhong D."/>
            <person name="Zimmer A."/>
            <person name="Zwirko Z."/>
            <person name="Jaffe D.B."/>
            <person name="Alvarez P."/>
            <person name="Brockman W."/>
            <person name="Butler J."/>
            <person name="Chin C."/>
            <person name="Gnerre S."/>
            <person name="Grabherr M."/>
            <person name="Kleber M."/>
            <person name="Mauceli E."/>
            <person name="MacCallum I."/>
        </authorList>
    </citation>
    <scope>NUCLEOTIDE SEQUENCE [LARGE SCALE GENOMIC DNA]</scope>
    <source>
        <strain evidence="4">Tucson 15010-1051.87</strain>
    </source>
</reference>
<dbReference type="InParanoid" id="B4LSE8"/>
<organism evidence="3 4">
    <name type="scientific">Drosophila virilis</name>
    <name type="common">Fruit fly</name>
    <dbReference type="NCBI Taxonomy" id="7244"/>
    <lineage>
        <taxon>Eukaryota</taxon>
        <taxon>Metazoa</taxon>
        <taxon>Ecdysozoa</taxon>
        <taxon>Arthropoda</taxon>
        <taxon>Hexapoda</taxon>
        <taxon>Insecta</taxon>
        <taxon>Pterygota</taxon>
        <taxon>Neoptera</taxon>
        <taxon>Endopterygota</taxon>
        <taxon>Diptera</taxon>
        <taxon>Brachycera</taxon>
        <taxon>Muscomorpha</taxon>
        <taxon>Ephydroidea</taxon>
        <taxon>Drosophilidae</taxon>
        <taxon>Drosophila</taxon>
    </lineage>
</organism>
<evidence type="ECO:0000313" key="3">
    <source>
        <dbReference type="EMBL" id="EDW63756.2"/>
    </source>
</evidence>
<gene>
    <name evidence="3" type="primary">Dvir\GJ16447</name>
    <name evidence="3" type="ORF">Dvir_GJ16447</name>
</gene>
<dbReference type="KEGG" id="dvi:6629199"/>
<dbReference type="FunCoup" id="B4LSE8">
    <property type="interactions" value="42"/>
</dbReference>
<dbReference type="InterPro" id="IPR050111">
    <property type="entry name" value="C-type_lectin/snaclec_domain"/>
</dbReference>
<dbReference type="SUPFAM" id="SSF56436">
    <property type="entry name" value="C-type lectin-like"/>
    <property type="match status" value="1"/>
</dbReference>
<dbReference type="SMR" id="B4LSE8"/>
<evidence type="ECO:0000256" key="1">
    <source>
        <dbReference type="SAM" id="SignalP"/>
    </source>
</evidence>
<dbReference type="Gene3D" id="3.10.100.10">
    <property type="entry name" value="Mannose-Binding Protein A, subunit A"/>
    <property type="match status" value="1"/>
</dbReference>
<dbReference type="OrthoDB" id="7647695at2759"/>
<protein>
    <recommendedName>
        <fullName evidence="2">C-type lectin domain-containing protein</fullName>
    </recommendedName>
</protein>
<dbReference type="PANTHER" id="PTHR22803">
    <property type="entry name" value="MANNOSE, PHOSPHOLIPASE, LECTIN RECEPTOR RELATED"/>
    <property type="match status" value="1"/>
</dbReference>
<dbReference type="Proteomes" id="UP000008792">
    <property type="component" value="Unassembled WGS sequence"/>
</dbReference>
<dbReference type="PROSITE" id="PS50041">
    <property type="entry name" value="C_TYPE_LECTIN_2"/>
    <property type="match status" value="1"/>
</dbReference>
<feature type="domain" description="C-type lectin" evidence="2">
    <location>
        <begin position="119"/>
        <end position="235"/>
    </location>
</feature>
<evidence type="ECO:0000259" key="2">
    <source>
        <dbReference type="PROSITE" id="PS50041"/>
    </source>
</evidence>
<dbReference type="InterPro" id="IPR016187">
    <property type="entry name" value="CTDL_fold"/>
</dbReference>
<proteinExistence type="predicted"/>
<accession>B4LSE8</accession>
<dbReference type="InterPro" id="IPR016186">
    <property type="entry name" value="C-type_lectin-like/link_sf"/>
</dbReference>
<feature type="signal peptide" evidence="1">
    <location>
        <begin position="1"/>
        <end position="20"/>
    </location>
</feature>
<dbReference type="EMBL" id="CH940649">
    <property type="protein sequence ID" value="EDW63756.2"/>
    <property type="molecule type" value="Genomic_DNA"/>
</dbReference>